<keyword evidence="3 5" id="KW-0819">tRNA processing</keyword>
<comment type="function">
    <text evidence="5">Responsible for synthesis of pseudouridine from uracil-55 in the psi GC loop of transfer RNAs.</text>
</comment>
<dbReference type="GO" id="GO:0160148">
    <property type="term" value="F:tRNA pseudouridine(55) synthase activity"/>
    <property type="evidence" value="ECO:0007669"/>
    <property type="project" value="UniProtKB-EC"/>
</dbReference>
<dbReference type="SUPFAM" id="SSF55120">
    <property type="entry name" value="Pseudouridine synthase"/>
    <property type="match status" value="1"/>
</dbReference>
<dbReference type="GO" id="GO:0031119">
    <property type="term" value="P:tRNA pseudouridine synthesis"/>
    <property type="evidence" value="ECO:0007669"/>
    <property type="project" value="UniProtKB-UniRule"/>
</dbReference>
<dbReference type="InterPro" id="IPR002501">
    <property type="entry name" value="PsdUridine_synth_N"/>
</dbReference>
<keyword evidence="4 5" id="KW-0413">Isomerase</keyword>
<dbReference type="EC" id="5.4.99.25" evidence="5"/>
<feature type="domain" description="Pseudouridine synthase II N-terminal" evidence="6">
    <location>
        <begin position="32"/>
        <end position="192"/>
    </location>
</feature>
<dbReference type="Gene3D" id="3.30.2350.10">
    <property type="entry name" value="Pseudouridine synthase"/>
    <property type="match status" value="1"/>
</dbReference>
<dbReference type="GeneID" id="29695965"/>
<comment type="catalytic activity">
    <reaction evidence="1 5">
        <text>uridine(55) in tRNA = pseudouridine(55) in tRNA</text>
        <dbReference type="Rhea" id="RHEA:42532"/>
        <dbReference type="Rhea" id="RHEA-COMP:10101"/>
        <dbReference type="Rhea" id="RHEA-COMP:10102"/>
        <dbReference type="ChEBI" id="CHEBI:65314"/>
        <dbReference type="ChEBI" id="CHEBI:65315"/>
        <dbReference type="EC" id="5.4.99.25"/>
    </reaction>
</comment>
<dbReference type="KEGG" id="bnm:BALAC2494_00717"/>
<evidence type="ECO:0000256" key="5">
    <source>
        <dbReference type="HAMAP-Rule" id="MF_01080"/>
    </source>
</evidence>
<gene>
    <name evidence="5" type="primary">truB</name>
    <name evidence="7" type="ORF">BALAC2494_00717</name>
</gene>
<dbReference type="RefSeq" id="WP_004268629.1">
    <property type="nucleotide sequence ID" value="NC_017215.1"/>
</dbReference>
<feature type="active site" description="Nucleophile" evidence="5">
    <location>
        <position position="47"/>
    </location>
</feature>
<name>A0A806FPT4_BIFAN</name>
<dbReference type="EMBL" id="CP002915">
    <property type="protein sequence ID" value="AEK29868.1"/>
    <property type="molecule type" value="Genomic_DNA"/>
</dbReference>
<dbReference type="HAMAP" id="MF_01080">
    <property type="entry name" value="TruB_bact"/>
    <property type="match status" value="1"/>
</dbReference>
<dbReference type="Pfam" id="PF01509">
    <property type="entry name" value="TruB_N"/>
    <property type="match status" value="1"/>
</dbReference>
<reference evidence="7 8" key="1">
    <citation type="journal article" date="2011" name="J. Bacteriol.">
        <title>Genome Sequence of the Probiotic Strain Bifidobacterium animalis subsp. lactis CNCM I-2494.</title>
        <authorList>
            <person name="Chervaux C."/>
            <person name="Grimaldi C."/>
            <person name="Bolotin A."/>
            <person name="Quinquis B."/>
            <person name="Legrain-Raspaud S."/>
            <person name="van Hylckama Vlieg J.E."/>
            <person name="Denariaz G."/>
            <person name="Smokvina T."/>
        </authorList>
    </citation>
    <scope>NUCLEOTIDE SEQUENCE [LARGE SCALE GENOMIC DNA]</scope>
    <source>
        <strain evidence="7 8">CNCM I-2494</strain>
    </source>
</reference>
<dbReference type="GO" id="GO:1990481">
    <property type="term" value="P:mRNA pseudouridine synthesis"/>
    <property type="evidence" value="ECO:0007669"/>
    <property type="project" value="TreeGrafter"/>
</dbReference>
<dbReference type="AlphaFoldDB" id="A0A806FPT4"/>
<evidence type="ECO:0000256" key="4">
    <source>
        <dbReference type="ARBA" id="ARBA00023235"/>
    </source>
</evidence>
<comment type="similarity">
    <text evidence="2 5">Belongs to the pseudouridine synthase TruB family. Type 1 subfamily.</text>
</comment>
<evidence type="ECO:0000256" key="2">
    <source>
        <dbReference type="ARBA" id="ARBA00005642"/>
    </source>
</evidence>
<dbReference type="NCBIfam" id="TIGR00431">
    <property type="entry name" value="TruB"/>
    <property type="match status" value="1"/>
</dbReference>
<protein>
    <recommendedName>
        <fullName evidence="5">tRNA pseudouridine synthase B</fullName>
        <ecNumber evidence="5">5.4.99.25</ecNumber>
    </recommendedName>
    <alternativeName>
        <fullName evidence="5">tRNA pseudouridine(55) synthase</fullName>
        <shortName evidence="5">Psi55 synthase</shortName>
    </alternativeName>
    <alternativeName>
        <fullName evidence="5">tRNA pseudouridylate synthase</fullName>
    </alternativeName>
    <alternativeName>
        <fullName evidence="5">tRNA-uridine isomerase</fullName>
    </alternativeName>
</protein>
<organism evidence="7 8">
    <name type="scientific">Bifidobacterium animalis subsp. lactis CNCM I-2494</name>
    <dbReference type="NCBI Taxonomy" id="1042403"/>
    <lineage>
        <taxon>Bacteria</taxon>
        <taxon>Bacillati</taxon>
        <taxon>Actinomycetota</taxon>
        <taxon>Actinomycetes</taxon>
        <taxon>Bifidobacteriales</taxon>
        <taxon>Bifidobacteriaceae</taxon>
        <taxon>Bifidobacterium</taxon>
    </lineage>
</organism>
<dbReference type="InterPro" id="IPR020103">
    <property type="entry name" value="PsdUridine_synth_cat_dom_sf"/>
</dbReference>
<evidence type="ECO:0000313" key="7">
    <source>
        <dbReference type="EMBL" id="AEK29868.1"/>
    </source>
</evidence>
<dbReference type="InterPro" id="IPR014780">
    <property type="entry name" value="tRNA_psdUridine_synth_TruB"/>
</dbReference>
<evidence type="ECO:0000259" key="6">
    <source>
        <dbReference type="Pfam" id="PF01509"/>
    </source>
</evidence>
<dbReference type="Proteomes" id="UP000008394">
    <property type="component" value="Chromosome"/>
</dbReference>
<proteinExistence type="inferred from homology"/>
<dbReference type="CDD" id="cd02573">
    <property type="entry name" value="PseudoU_synth_EcTruB"/>
    <property type="match status" value="1"/>
</dbReference>
<evidence type="ECO:0000313" key="8">
    <source>
        <dbReference type="Proteomes" id="UP000008394"/>
    </source>
</evidence>
<evidence type="ECO:0000256" key="1">
    <source>
        <dbReference type="ARBA" id="ARBA00000385"/>
    </source>
</evidence>
<accession>A0A806FPT4</accession>
<evidence type="ECO:0000256" key="3">
    <source>
        <dbReference type="ARBA" id="ARBA00022694"/>
    </source>
</evidence>
<dbReference type="PANTHER" id="PTHR13767">
    <property type="entry name" value="TRNA-PSEUDOURIDINE SYNTHASE"/>
    <property type="match status" value="1"/>
</dbReference>
<sequence length="350" mass="37836">MGTGKRDAKVNGVLIVDKPQGVTSHDIVAAVRAALHTRKVGHAGTLDPMATGALVIGVGHATRLLQYIVEHTKTYSATIRFGQRTTTDDADGEFVEREAEAAVLPTLEQVREAVANEYTGDIEQIPNAVSAIKVNGQRAYDLAREGRHVELKARRVTVHAFDVLGGRQTQAANGTPVLDVDVRVTCSAGTYIRALARDLGNDFHCGAHLTRLRREAVGAFRVRDARIVRAHAEARTFVNRDGEEITRNRAVLDCVGEDLAGHLLTMVQAAQLTLPVLAVSEAQAADLRFGRRIVAQAPTDDERPAHHHGEHVWAAIGSADGEPEVVAIVERAKHHEFKPVTVFAANTGNE</sequence>
<dbReference type="GO" id="GO:0003723">
    <property type="term" value="F:RNA binding"/>
    <property type="evidence" value="ECO:0007669"/>
    <property type="project" value="InterPro"/>
</dbReference>
<dbReference type="PANTHER" id="PTHR13767:SF2">
    <property type="entry name" value="PSEUDOURIDYLATE SYNTHASE TRUB1"/>
    <property type="match status" value="1"/>
</dbReference>